<dbReference type="EMBL" id="JAAKZF010000120">
    <property type="protein sequence ID" value="NGO55686.1"/>
    <property type="molecule type" value="Genomic_DNA"/>
</dbReference>
<organism evidence="8 9">
    <name type="scientific">Allomesorhizobium camelthorni</name>
    <dbReference type="NCBI Taxonomy" id="475069"/>
    <lineage>
        <taxon>Bacteria</taxon>
        <taxon>Pseudomonadati</taxon>
        <taxon>Pseudomonadota</taxon>
        <taxon>Alphaproteobacteria</taxon>
        <taxon>Hyphomicrobiales</taxon>
        <taxon>Phyllobacteriaceae</taxon>
        <taxon>Allomesorhizobium</taxon>
    </lineage>
</organism>
<feature type="transmembrane region" description="Helical" evidence="6">
    <location>
        <begin position="669"/>
        <end position="690"/>
    </location>
</feature>
<dbReference type="GO" id="GO:0005886">
    <property type="term" value="C:plasma membrane"/>
    <property type="evidence" value="ECO:0007669"/>
    <property type="project" value="UniProtKB-SubCell"/>
</dbReference>
<evidence type="ECO:0000256" key="1">
    <source>
        <dbReference type="ARBA" id="ARBA00004651"/>
    </source>
</evidence>
<keyword evidence="2" id="KW-1003">Cell membrane</keyword>
<proteinExistence type="predicted"/>
<keyword evidence="5 6" id="KW-0472">Membrane</keyword>
<comment type="caution">
    <text evidence="8">The sequence shown here is derived from an EMBL/GenBank/DDBJ whole genome shotgun (WGS) entry which is preliminary data.</text>
</comment>
<gene>
    <name evidence="8" type="ORF">G6N73_32480</name>
</gene>
<evidence type="ECO:0000256" key="6">
    <source>
        <dbReference type="SAM" id="Phobius"/>
    </source>
</evidence>
<protein>
    <submittedName>
        <fullName evidence="8">ABC transporter permease</fullName>
    </submittedName>
</protein>
<dbReference type="Pfam" id="PF02687">
    <property type="entry name" value="FtsX"/>
    <property type="match status" value="2"/>
</dbReference>
<feature type="transmembrane region" description="Helical" evidence="6">
    <location>
        <begin position="394"/>
        <end position="422"/>
    </location>
</feature>
<dbReference type="Proteomes" id="UP001642900">
    <property type="component" value="Unassembled WGS sequence"/>
</dbReference>
<keyword evidence="3 6" id="KW-0812">Transmembrane</keyword>
<feature type="transmembrane region" description="Helical" evidence="6">
    <location>
        <begin position="226"/>
        <end position="249"/>
    </location>
</feature>
<dbReference type="InterPro" id="IPR003838">
    <property type="entry name" value="ABC3_permease_C"/>
</dbReference>
<feature type="domain" description="ABC3 transporter permease C-terminal" evidence="7">
    <location>
        <begin position="670"/>
        <end position="790"/>
    </location>
</feature>
<name>A0A6G4WNB0_9HYPH</name>
<feature type="domain" description="ABC3 transporter permease C-terminal" evidence="7">
    <location>
        <begin position="228"/>
        <end position="339"/>
    </location>
</feature>
<keyword evidence="4 6" id="KW-1133">Transmembrane helix</keyword>
<evidence type="ECO:0000256" key="3">
    <source>
        <dbReference type="ARBA" id="ARBA00022692"/>
    </source>
</evidence>
<comment type="subcellular location">
    <subcellularLocation>
        <location evidence="1">Cell membrane</location>
        <topology evidence="1">Multi-pass membrane protein</topology>
    </subcellularLocation>
</comment>
<evidence type="ECO:0000256" key="5">
    <source>
        <dbReference type="ARBA" id="ARBA00023136"/>
    </source>
</evidence>
<dbReference type="InterPro" id="IPR038766">
    <property type="entry name" value="Membrane_comp_ABC_pdt"/>
</dbReference>
<keyword evidence="9" id="KW-1185">Reference proteome</keyword>
<feature type="transmembrane region" description="Helical" evidence="6">
    <location>
        <begin position="324"/>
        <end position="349"/>
    </location>
</feature>
<evidence type="ECO:0000313" key="8">
    <source>
        <dbReference type="EMBL" id="NGO55686.1"/>
    </source>
</evidence>
<evidence type="ECO:0000259" key="7">
    <source>
        <dbReference type="Pfam" id="PF02687"/>
    </source>
</evidence>
<evidence type="ECO:0000256" key="4">
    <source>
        <dbReference type="ARBA" id="ARBA00022989"/>
    </source>
</evidence>
<dbReference type="AlphaFoldDB" id="A0A6G4WNB0"/>
<evidence type="ECO:0000256" key="2">
    <source>
        <dbReference type="ARBA" id="ARBA00022475"/>
    </source>
</evidence>
<sequence length="801" mass="85355">MWTGLTALLSHWRRRPVQLAMLLLGLSLATALWSGVQAINTEARASYDRAAVILGQDQLAQLMREDGAPMNQQVFVTLRRAGWLVSPVIDGEMRFGDVRLRVLGIDPLTVPPQAQQVDVAAGGGLLPFITTPGVFYADPETAARLAGQATPPVRVAEGLPPGTVITDIGQAQALLGAKDEISRLLLWPDQPMDRASLRVAAPGLILREPSETGDLARLTDSFHLNLTAFGFLAFAVGLFIVHSAIGLAFEQRRPVFRTLRALGLPARVLILLLITELLVFALVAGLVGVALGYLVASALLPDVAATLRGLYGADVPGTLSIRPAWWAAGLAIAVIGTLVAAAQGLWRVWRLPLLAPAQPRAWARASERALRAQGVAAMVLLLAGAGIAQLGSGLVAGFVLLASLLLGAALALPLVLTGILVLGRRLARGPLAEWFWADTRQQLPGLSLALMALLLALAANVGVGTMVSSFRLSFTGWLDQRLASELYVTARTEAEATAMHDWLAPRSDAVLPVWNIEGQVAGHVAAIYGVADHATYRDNWPLLSALPQVWDRIATGEGALINEQLSRRQGLGLGDQITLPGGWRASIVGVYSDYGNPMGQVIIGIDTLAARYPKVSRLRYAIRVAPDKSAALAAGLRAEFGLPAQNVIDQAGIKAFALKVFERTFSVTAALSVLTLGVAGLAMFASLMTLSGMRRPQLAPVWAMGLTRRHLAWLELWRGLLLAALTMLAALPVGIGLAFVLLAVVNVEAFGWRLPMHLFPGDWVRLGVLALLAAGLAVAVPAWRLARFSPSDLLKVFANER</sequence>
<evidence type="ECO:0000313" key="9">
    <source>
        <dbReference type="Proteomes" id="UP001642900"/>
    </source>
</evidence>
<reference evidence="8 9" key="1">
    <citation type="submission" date="2020-02" db="EMBL/GenBank/DDBJ databases">
        <title>Genome sequence of strain CCNWXJ40-4.</title>
        <authorList>
            <person name="Gao J."/>
            <person name="Sun J."/>
        </authorList>
    </citation>
    <scope>NUCLEOTIDE SEQUENCE [LARGE SCALE GENOMIC DNA]</scope>
    <source>
        <strain evidence="8 9">CCNWXJ 40-4</strain>
    </source>
</reference>
<accession>A0A6G4WNB0</accession>
<feature type="transmembrane region" description="Helical" evidence="6">
    <location>
        <begin position="719"/>
        <end position="743"/>
    </location>
</feature>
<dbReference type="PANTHER" id="PTHR30287">
    <property type="entry name" value="MEMBRANE COMPONENT OF PREDICTED ABC SUPERFAMILY METABOLITE UPTAKE TRANSPORTER"/>
    <property type="match status" value="1"/>
</dbReference>
<feature type="transmembrane region" description="Helical" evidence="6">
    <location>
        <begin position="443"/>
        <end position="463"/>
    </location>
</feature>
<feature type="transmembrane region" description="Helical" evidence="6">
    <location>
        <begin position="763"/>
        <end position="786"/>
    </location>
</feature>
<feature type="transmembrane region" description="Helical" evidence="6">
    <location>
        <begin position="269"/>
        <end position="296"/>
    </location>
</feature>
<dbReference type="PANTHER" id="PTHR30287:SF2">
    <property type="entry name" value="BLL1001 PROTEIN"/>
    <property type="match status" value="1"/>
</dbReference>
<feature type="transmembrane region" description="Helical" evidence="6">
    <location>
        <begin position="370"/>
        <end position="388"/>
    </location>
</feature>